<proteinExistence type="predicted"/>
<dbReference type="SUPFAM" id="SSF55298">
    <property type="entry name" value="YjgF-like"/>
    <property type="match status" value="1"/>
</dbReference>
<dbReference type="Proteomes" id="UP000036168">
    <property type="component" value="Unassembled WGS sequence"/>
</dbReference>
<evidence type="ECO:0000313" key="7">
    <source>
        <dbReference type="Proteomes" id="UP001341297"/>
    </source>
</evidence>
<evidence type="ECO:0000256" key="2">
    <source>
        <dbReference type="PIRSR" id="PIRSR005965-1"/>
    </source>
</evidence>
<reference evidence="4" key="2">
    <citation type="submission" date="2015-10" db="EMBL/GenBank/DDBJ databases">
        <authorList>
            <person name="Gilbert D.G."/>
        </authorList>
    </citation>
    <scope>NUCLEOTIDE SEQUENCE</scope>
    <source>
        <strain evidence="4">GO-13</strain>
    </source>
</reference>
<feature type="binding site" evidence="2">
    <location>
        <position position="90"/>
    </location>
    <ligand>
        <name>prephenate</name>
        <dbReference type="ChEBI" id="CHEBI:29934"/>
    </ligand>
</feature>
<feature type="binding site" evidence="2">
    <location>
        <position position="108"/>
    </location>
    <ligand>
        <name>prephenate</name>
        <dbReference type="ChEBI" id="CHEBI:29934"/>
    </ligand>
</feature>
<dbReference type="GO" id="GO:0008652">
    <property type="term" value="P:amino acid biosynthetic process"/>
    <property type="evidence" value="ECO:0007669"/>
    <property type="project" value="UniProtKB-UniRule"/>
</dbReference>
<accession>A0A0J6HT96</accession>
<dbReference type="EC" id="5.4.99.5" evidence="1 3"/>
<dbReference type="GO" id="GO:0046417">
    <property type="term" value="P:chorismate metabolic process"/>
    <property type="evidence" value="ECO:0007669"/>
    <property type="project" value="TreeGrafter"/>
</dbReference>
<comment type="caution">
    <text evidence="4">The sequence shown here is derived from an EMBL/GenBank/DDBJ whole genome shotgun (WGS) entry which is preliminary data.</text>
</comment>
<dbReference type="NCBIfam" id="TIGR01796">
    <property type="entry name" value="CM_mono_aroH"/>
    <property type="match status" value="1"/>
</dbReference>
<reference evidence="4 6" key="1">
    <citation type="journal article" date="2015" name="Int. J. Syst. Evol. Microbiol.">
        <title>Bacillus glycinifermentans sp. nov., isolated from fermented soybean paste.</title>
        <authorList>
            <person name="Kim S.J."/>
            <person name="Dunlap C.A."/>
            <person name="Kwon S.W."/>
            <person name="Rooney A.P."/>
        </authorList>
    </citation>
    <scope>NUCLEOTIDE SEQUENCE [LARGE SCALE GENOMIC DNA]</scope>
    <source>
        <strain evidence="4 6">GO-13</strain>
    </source>
</reference>
<gene>
    <name evidence="5" type="primary">aroH</name>
    <name evidence="4" type="ORF">AB447_210265</name>
    <name evidence="5" type="ORF">P8828_07410</name>
</gene>
<accession>A0A0J6ELI8</accession>
<evidence type="ECO:0000256" key="3">
    <source>
        <dbReference type="PROSITE-ProRule" id="PRU00514"/>
    </source>
</evidence>
<sequence length="127" mass="14467">MMIRGIRGATTVEQDTDKDITAKTTQLIGEMITENDIKPEQVVQILISATSDIHAAFPAKVVRTFDGWQHVPVMCMQEMDVEHGLKKCIRVMMTVQTEKRQDEVRHIYLENAVSLRPDLSLTKKTEL</sequence>
<comment type="catalytic activity">
    <reaction evidence="3">
        <text>chorismate = prephenate</text>
        <dbReference type="Rhea" id="RHEA:13897"/>
        <dbReference type="ChEBI" id="CHEBI:29748"/>
        <dbReference type="ChEBI" id="CHEBI:29934"/>
        <dbReference type="EC" id="5.4.99.5"/>
    </reaction>
</comment>
<dbReference type="PATRIC" id="fig|1664069.3.peg.1617"/>
<dbReference type="PROSITE" id="PS51167">
    <property type="entry name" value="CHORISMATE_MUT_1"/>
    <property type="match status" value="1"/>
</dbReference>
<dbReference type="GO" id="GO:0009073">
    <property type="term" value="P:aromatic amino acid family biosynthetic process"/>
    <property type="evidence" value="ECO:0007669"/>
    <property type="project" value="UniProtKB-UniRule"/>
</dbReference>
<dbReference type="PANTHER" id="PTHR21164">
    <property type="entry name" value="CHORISMATE MUTASE"/>
    <property type="match status" value="1"/>
</dbReference>
<dbReference type="AlphaFoldDB" id="A0A0J6HT96"/>
<evidence type="ECO:0000313" key="4">
    <source>
        <dbReference type="EMBL" id="KRT94915.1"/>
    </source>
</evidence>
<protein>
    <recommendedName>
        <fullName evidence="1 3">chorismate mutase</fullName>
        <ecNumber evidence="1 3">5.4.99.5</ecNumber>
    </recommendedName>
</protein>
<evidence type="ECO:0000256" key="1">
    <source>
        <dbReference type="NCBIfam" id="TIGR01796"/>
    </source>
</evidence>
<dbReference type="InterPro" id="IPR008243">
    <property type="entry name" value="Chorismate_mutase_AroH"/>
</dbReference>
<dbReference type="UniPathway" id="UPA00120">
    <property type="reaction ID" value="UER00203"/>
</dbReference>
<evidence type="ECO:0000313" key="6">
    <source>
        <dbReference type="Proteomes" id="UP000036168"/>
    </source>
</evidence>
<dbReference type="GO" id="GO:0004106">
    <property type="term" value="F:chorismate mutase activity"/>
    <property type="evidence" value="ECO:0007669"/>
    <property type="project" value="UniProtKB-UniRule"/>
</dbReference>
<dbReference type="PIRSF" id="PIRSF005965">
    <property type="entry name" value="Chor_mut_AroH"/>
    <property type="match status" value="1"/>
</dbReference>
<dbReference type="STRING" id="1664069.BGLY_2679"/>
<dbReference type="EMBL" id="LECW02000004">
    <property type="protein sequence ID" value="KRT94915.1"/>
    <property type="molecule type" value="Genomic_DNA"/>
</dbReference>
<dbReference type="PANTHER" id="PTHR21164:SF0">
    <property type="entry name" value="CHORISMATE MUTASE AROH"/>
    <property type="match status" value="1"/>
</dbReference>
<organism evidence="4 6">
    <name type="scientific">Bacillus glycinifermentans</name>
    <dbReference type="NCBI Taxonomy" id="1664069"/>
    <lineage>
        <taxon>Bacteria</taxon>
        <taxon>Bacillati</taxon>
        <taxon>Bacillota</taxon>
        <taxon>Bacilli</taxon>
        <taxon>Bacillales</taxon>
        <taxon>Bacillaceae</taxon>
        <taxon>Bacillus</taxon>
    </lineage>
</organism>
<reference evidence="5 7" key="3">
    <citation type="submission" date="2023-03" db="EMBL/GenBank/DDBJ databases">
        <title>Agriculturally important microbes genome sequencing.</title>
        <authorList>
            <person name="Dunlap C."/>
        </authorList>
    </citation>
    <scope>NUCLEOTIDE SEQUENCE [LARGE SCALE GENOMIC DNA]</scope>
    <source>
        <strain evidence="5 7">CBP-3203</strain>
    </source>
</reference>
<dbReference type="EMBL" id="JARRTL010000008">
    <property type="protein sequence ID" value="MEC0484677.1"/>
    <property type="molecule type" value="Genomic_DNA"/>
</dbReference>
<keyword evidence="3 5" id="KW-0413">Isomerase</keyword>
<dbReference type="Proteomes" id="UP001341297">
    <property type="component" value="Unassembled WGS sequence"/>
</dbReference>
<dbReference type="OrthoDB" id="9802232at2"/>
<dbReference type="InterPro" id="IPR035959">
    <property type="entry name" value="RutC-like_sf"/>
</dbReference>
<dbReference type="RefSeq" id="WP_048352926.1">
    <property type="nucleotide sequence ID" value="NZ_CP023481.1"/>
</dbReference>
<keyword evidence="7" id="KW-1185">Reference proteome</keyword>
<keyword evidence="2 3" id="KW-0028">Amino-acid biosynthesis</keyword>
<keyword evidence="2 3" id="KW-0057">Aromatic amino acid biosynthesis</keyword>
<feature type="binding site" evidence="2">
    <location>
        <position position="7"/>
    </location>
    <ligand>
        <name>prephenate</name>
        <dbReference type="ChEBI" id="CHEBI:29934"/>
    </ligand>
</feature>
<dbReference type="Gene3D" id="3.30.1330.40">
    <property type="entry name" value="RutC-like"/>
    <property type="match status" value="1"/>
</dbReference>
<dbReference type="Pfam" id="PF07736">
    <property type="entry name" value="CM_1"/>
    <property type="match status" value="1"/>
</dbReference>
<name>A0A0J6HT96_9BACI</name>
<dbReference type="CDD" id="cd02185">
    <property type="entry name" value="AroH"/>
    <property type="match status" value="1"/>
</dbReference>
<evidence type="ECO:0000313" key="5">
    <source>
        <dbReference type="EMBL" id="MEC0484677.1"/>
    </source>
</evidence>